<dbReference type="SUPFAM" id="SSF54427">
    <property type="entry name" value="NTF2-like"/>
    <property type="match status" value="1"/>
</dbReference>
<gene>
    <name evidence="2" type="ORF">CQY22_017970</name>
</gene>
<dbReference type="AlphaFoldDB" id="A0A2G5P5J4"/>
<comment type="caution">
    <text evidence="2">The sequence shown here is derived from an EMBL/GenBank/DDBJ whole genome shotgun (WGS) entry which is preliminary data.</text>
</comment>
<dbReference type="InterPro" id="IPR013100">
    <property type="entry name" value="LEH"/>
</dbReference>
<dbReference type="OrthoDB" id="4762083at2"/>
<accession>A0A2G5P5J4</accession>
<protein>
    <submittedName>
        <fullName evidence="2">Limonene-1,2-epoxide hydrolase</fullName>
    </submittedName>
</protein>
<reference evidence="2 3" key="1">
    <citation type="journal article" date="2017" name="Infect. Genet. Evol.">
        <title>The new phylogeny of the genus Mycobacterium: The old and the news.</title>
        <authorList>
            <person name="Tortoli E."/>
            <person name="Fedrizzi T."/>
            <person name="Meehan C.J."/>
            <person name="Trovato A."/>
            <person name="Grottola A."/>
            <person name="Giacobazzi E."/>
            <person name="Serpini G.F."/>
            <person name="Tagliazucchi S."/>
            <person name="Fabio A."/>
            <person name="Bettua C."/>
            <person name="Bertorelli R."/>
            <person name="Frascaro F."/>
            <person name="De Sanctis V."/>
            <person name="Pecorari M."/>
            <person name="Jousson O."/>
            <person name="Segata N."/>
            <person name="Cirillo D.M."/>
        </authorList>
    </citation>
    <scope>NUCLEOTIDE SEQUENCE [LARGE SCALE GENOMIC DNA]</scope>
    <source>
        <strain evidence="2 3">CIP1034565</strain>
    </source>
</reference>
<organism evidence="2 3">
    <name type="scientific">Mycolicibacterium brumae</name>
    <dbReference type="NCBI Taxonomy" id="85968"/>
    <lineage>
        <taxon>Bacteria</taxon>
        <taxon>Bacillati</taxon>
        <taxon>Actinomycetota</taxon>
        <taxon>Actinomycetes</taxon>
        <taxon>Mycobacteriales</taxon>
        <taxon>Mycobacteriaceae</taxon>
        <taxon>Mycolicibacterium</taxon>
    </lineage>
</organism>
<evidence type="ECO:0000313" key="2">
    <source>
        <dbReference type="EMBL" id="PIB73174.1"/>
    </source>
</evidence>
<dbReference type="RefSeq" id="WP_090585007.1">
    <property type="nucleotide sequence ID" value="NZ_CP104302.1"/>
</dbReference>
<feature type="domain" description="Limonene-1,2-epoxide hydrolase" evidence="1">
    <location>
        <begin position="12"/>
        <end position="132"/>
    </location>
</feature>
<dbReference type="InterPro" id="IPR032710">
    <property type="entry name" value="NTF2-like_dom_sf"/>
</dbReference>
<evidence type="ECO:0000313" key="3">
    <source>
        <dbReference type="Proteomes" id="UP000230551"/>
    </source>
</evidence>
<dbReference type="Gene3D" id="3.10.450.50">
    <property type="match status" value="1"/>
</dbReference>
<name>A0A2G5P5J4_9MYCO</name>
<proteinExistence type="predicted"/>
<keyword evidence="2" id="KW-0378">Hydrolase</keyword>
<dbReference type="EMBL" id="PDCN02000039">
    <property type="protein sequence ID" value="PIB73174.1"/>
    <property type="molecule type" value="Genomic_DNA"/>
</dbReference>
<dbReference type="STRING" id="85968.GCA_900073015_00184"/>
<keyword evidence="3" id="KW-1185">Reference proteome</keyword>
<dbReference type="GO" id="GO:0016787">
    <property type="term" value="F:hydrolase activity"/>
    <property type="evidence" value="ECO:0007669"/>
    <property type="project" value="UniProtKB-KW"/>
</dbReference>
<dbReference type="Pfam" id="PF07858">
    <property type="entry name" value="LEH"/>
    <property type="match status" value="1"/>
</dbReference>
<dbReference type="Proteomes" id="UP000230551">
    <property type="component" value="Unassembled WGS sequence"/>
</dbReference>
<evidence type="ECO:0000259" key="1">
    <source>
        <dbReference type="Pfam" id="PF07858"/>
    </source>
</evidence>
<sequence length="146" mass="16325">MTEDLGLTERAANIAVVDLFLNSLRDKDTETAAKLVDDNIVYENVGFSRLRGAQKVLKVFDLAQRPSFGFDVVTHRSAADGPVVLNERTDLLRFGRFQTTFWVCGVFEVHDGKITLWRDYFDNVNFLKGAARGLAGTVFPALRPSL</sequence>